<dbReference type="AlphaFoldDB" id="A0A1M4VGF1"/>
<dbReference type="Proteomes" id="UP000184236">
    <property type="component" value="Unassembled WGS sequence"/>
</dbReference>
<keyword evidence="3" id="KW-1185">Reference proteome</keyword>
<evidence type="ECO:0000313" key="3">
    <source>
        <dbReference type="Proteomes" id="UP000184236"/>
    </source>
</evidence>
<evidence type="ECO:0000259" key="1">
    <source>
        <dbReference type="Pfam" id="PF14129"/>
    </source>
</evidence>
<dbReference type="Pfam" id="PF14129">
    <property type="entry name" value="DUF4296"/>
    <property type="match status" value="1"/>
</dbReference>
<sequence length="158" mass="18596">MEINHQQVMKMMQYKCPFRIYVRNFIETYKNSLMKKLIFFFVLISLFSCGDYIDKPKNLVSQDKMAEIMADLAINDQATFMYPNSNLEAGTRYVLKTHNVKSEDYIESFKYYVVKEKMNGIVEDAQQILLKKDPKAEKYVKDKMSKTGNTENLPLLSR</sequence>
<dbReference type="STRING" id="1302685.SAMN05444408_10399"/>
<reference evidence="3" key="1">
    <citation type="submission" date="2016-11" db="EMBL/GenBank/DDBJ databases">
        <authorList>
            <person name="Varghese N."/>
            <person name="Submissions S."/>
        </authorList>
    </citation>
    <scope>NUCLEOTIDE SEQUENCE [LARGE SCALE GENOMIC DNA]</scope>
    <source>
        <strain evidence="3">DSM 26898</strain>
    </source>
</reference>
<dbReference type="EMBL" id="FQVO01000003">
    <property type="protein sequence ID" value="SHE67982.1"/>
    <property type="molecule type" value="Genomic_DNA"/>
</dbReference>
<protein>
    <recommendedName>
        <fullName evidence="1">DUF4296 domain-containing protein</fullName>
    </recommendedName>
</protein>
<gene>
    <name evidence="2" type="ORF">SAMN05444408_10399</name>
</gene>
<organism evidence="2 3">
    <name type="scientific">Chryseobacterium takakiae</name>
    <dbReference type="NCBI Taxonomy" id="1302685"/>
    <lineage>
        <taxon>Bacteria</taxon>
        <taxon>Pseudomonadati</taxon>
        <taxon>Bacteroidota</taxon>
        <taxon>Flavobacteriia</taxon>
        <taxon>Flavobacteriales</taxon>
        <taxon>Weeksellaceae</taxon>
        <taxon>Chryseobacterium group</taxon>
        <taxon>Chryseobacterium</taxon>
    </lineage>
</organism>
<evidence type="ECO:0000313" key="2">
    <source>
        <dbReference type="EMBL" id="SHE67982.1"/>
    </source>
</evidence>
<name>A0A1M4VGF1_9FLAO</name>
<accession>A0A1M4VGF1</accession>
<feature type="domain" description="DUF4296" evidence="1">
    <location>
        <begin position="56"/>
        <end position="132"/>
    </location>
</feature>
<dbReference type="InterPro" id="IPR025381">
    <property type="entry name" value="DUF4296"/>
</dbReference>
<proteinExistence type="predicted"/>